<evidence type="ECO:0000313" key="8">
    <source>
        <dbReference type="Proteomes" id="UP000800235"/>
    </source>
</evidence>
<evidence type="ECO:0000259" key="6">
    <source>
        <dbReference type="PROSITE" id="PS50888"/>
    </source>
</evidence>
<keyword evidence="3" id="KW-0804">Transcription</keyword>
<evidence type="ECO:0000256" key="1">
    <source>
        <dbReference type="ARBA" id="ARBA00004123"/>
    </source>
</evidence>
<feature type="compositionally biased region" description="Polar residues" evidence="5">
    <location>
        <begin position="493"/>
        <end position="520"/>
    </location>
</feature>
<dbReference type="AlphaFoldDB" id="A0A9P4NNM0"/>
<accession>A0A9P4NNM0</accession>
<dbReference type="SMART" id="SM00353">
    <property type="entry name" value="HLH"/>
    <property type="match status" value="1"/>
</dbReference>
<feature type="region of interest" description="Disordered" evidence="5">
    <location>
        <begin position="187"/>
        <end position="314"/>
    </location>
</feature>
<protein>
    <recommendedName>
        <fullName evidence="6">BHLH domain-containing protein</fullName>
    </recommendedName>
</protein>
<sequence>MTGSPSTFIKDEPDDNYSYNPNRIMTANGYNMHAQQYGHFATNNGDMSGINPSELTMMGNQYGPGMGSNSFHGGTNAGLGDDELLESLSGLEDQPQQYSNFNGGYAPQTSQGFFPDGAIAMSHGNSHAQMFSNTPDQGPISSPFQNNGFDYAQYRPGTGQQHSYSNSIPTSMGMPNGSFAARRMHPMERHPSDSRSPMTPTTPGIKNLNLGTPDSGHQTMLNQQLHQHAKMQSDQWAGNSGSQGSYLDSPLPSPQHGNFHHPQISEIIASGKHSKGQNGTHSASLPTAFQSQEAKKKRRRESHNAVERRRRDNINERIHDLSRLVPQHRLEDEKVRKHISNNGTMSPTLTASGISPPHATSLLAGGSGRRAAGNITQGLPIEEKDKGPNKGDILNGAVSWTRDLMWMLYNKLEEEEKLQQLLASLGREWPCEILEDEKRMRTELKAAVEKNGVQNFCYSRAHGSGLRVPNHTNYAGEPVSPTQGMSPAVHGSNHGSNSGAHTNMWVNQHSDSSGRGSLSLQELKEEGPDDFDLVMDS</sequence>
<proteinExistence type="predicted"/>
<dbReference type="PANTHER" id="PTHR46117">
    <property type="entry name" value="FI24210P1"/>
    <property type="match status" value="1"/>
</dbReference>
<dbReference type="SUPFAM" id="SSF47459">
    <property type="entry name" value="HLH, helix-loop-helix DNA-binding domain"/>
    <property type="match status" value="1"/>
</dbReference>
<feature type="compositionally biased region" description="Basic and acidic residues" evidence="5">
    <location>
        <begin position="302"/>
        <end position="314"/>
    </location>
</feature>
<dbReference type="CDD" id="cd11387">
    <property type="entry name" value="bHLHzip_USF_MITF"/>
    <property type="match status" value="1"/>
</dbReference>
<dbReference type="GO" id="GO:0046983">
    <property type="term" value="F:protein dimerization activity"/>
    <property type="evidence" value="ECO:0007669"/>
    <property type="project" value="InterPro"/>
</dbReference>
<dbReference type="GO" id="GO:0000981">
    <property type="term" value="F:DNA-binding transcription factor activity, RNA polymerase II-specific"/>
    <property type="evidence" value="ECO:0007669"/>
    <property type="project" value="TreeGrafter"/>
</dbReference>
<keyword evidence="2" id="KW-0805">Transcription regulation</keyword>
<dbReference type="GO" id="GO:0005634">
    <property type="term" value="C:nucleus"/>
    <property type="evidence" value="ECO:0007669"/>
    <property type="project" value="UniProtKB-SubCell"/>
</dbReference>
<dbReference type="Pfam" id="PF00010">
    <property type="entry name" value="HLH"/>
    <property type="match status" value="1"/>
</dbReference>
<feature type="compositionally biased region" description="Polar residues" evidence="5">
    <location>
        <begin position="194"/>
        <end position="246"/>
    </location>
</feature>
<dbReference type="GO" id="GO:0000978">
    <property type="term" value="F:RNA polymerase II cis-regulatory region sequence-specific DNA binding"/>
    <property type="evidence" value="ECO:0007669"/>
    <property type="project" value="TreeGrafter"/>
</dbReference>
<comment type="subcellular location">
    <subcellularLocation>
        <location evidence="1">Nucleus</location>
    </subcellularLocation>
</comment>
<feature type="domain" description="BHLH" evidence="6">
    <location>
        <begin position="298"/>
        <end position="404"/>
    </location>
</feature>
<name>A0A9P4NNM0_9PEZI</name>
<gene>
    <name evidence="7" type="ORF">EJ08DRAFT_636153</name>
</gene>
<feature type="region of interest" description="Disordered" evidence="5">
    <location>
        <begin position="470"/>
        <end position="537"/>
    </location>
</feature>
<reference evidence="7" key="1">
    <citation type="journal article" date="2020" name="Stud. Mycol.">
        <title>101 Dothideomycetes genomes: a test case for predicting lifestyles and emergence of pathogens.</title>
        <authorList>
            <person name="Haridas S."/>
            <person name="Albert R."/>
            <person name="Binder M."/>
            <person name="Bloem J."/>
            <person name="Labutti K."/>
            <person name="Salamov A."/>
            <person name="Andreopoulos B."/>
            <person name="Baker S."/>
            <person name="Barry K."/>
            <person name="Bills G."/>
            <person name="Bluhm B."/>
            <person name="Cannon C."/>
            <person name="Castanera R."/>
            <person name="Culley D."/>
            <person name="Daum C."/>
            <person name="Ezra D."/>
            <person name="Gonzalez J."/>
            <person name="Henrissat B."/>
            <person name="Kuo A."/>
            <person name="Liang C."/>
            <person name="Lipzen A."/>
            <person name="Lutzoni F."/>
            <person name="Magnuson J."/>
            <person name="Mondo S."/>
            <person name="Nolan M."/>
            <person name="Ohm R."/>
            <person name="Pangilinan J."/>
            <person name="Park H.-J."/>
            <person name="Ramirez L."/>
            <person name="Alfaro M."/>
            <person name="Sun H."/>
            <person name="Tritt A."/>
            <person name="Yoshinaga Y."/>
            <person name="Zwiers L.-H."/>
            <person name="Turgeon B."/>
            <person name="Goodwin S."/>
            <person name="Spatafora J."/>
            <person name="Crous P."/>
            <person name="Grigoriev I."/>
        </authorList>
    </citation>
    <scope>NUCLEOTIDE SEQUENCE</scope>
    <source>
        <strain evidence="7">CBS 130266</strain>
    </source>
</reference>
<dbReference type="OrthoDB" id="690068at2759"/>
<evidence type="ECO:0000256" key="5">
    <source>
        <dbReference type="SAM" id="MobiDB-lite"/>
    </source>
</evidence>
<evidence type="ECO:0000256" key="4">
    <source>
        <dbReference type="ARBA" id="ARBA00023242"/>
    </source>
</evidence>
<comment type="caution">
    <text evidence="7">The sequence shown here is derived from an EMBL/GenBank/DDBJ whole genome shotgun (WGS) entry which is preliminary data.</text>
</comment>
<organism evidence="7 8">
    <name type="scientific">Tothia fuscella</name>
    <dbReference type="NCBI Taxonomy" id="1048955"/>
    <lineage>
        <taxon>Eukaryota</taxon>
        <taxon>Fungi</taxon>
        <taxon>Dikarya</taxon>
        <taxon>Ascomycota</taxon>
        <taxon>Pezizomycotina</taxon>
        <taxon>Dothideomycetes</taxon>
        <taxon>Pleosporomycetidae</taxon>
        <taxon>Venturiales</taxon>
        <taxon>Cylindrosympodiaceae</taxon>
        <taxon>Tothia</taxon>
    </lineage>
</organism>
<dbReference type="EMBL" id="MU007052">
    <property type="protein sequence ID" value="KAF2428821.1"/>
    <property type="molecule type" value="Genomic_DNA"/>
</dbReference>
<dbReference type="PANTHER" id="PTHR46117:SF3">
    <property type="entry name" value="FI24210P1"/>
    <property type="match status" value="1"/>
</dbReference>
<feature type="compositionally biased region" description="Polar residues" evidence="5">
    <location>
        <begin position="276"/>
        <end position="292"/>
    </location>
</feature>
<keyword evidence="4" id="KW-0539">Nucleus</keyword>
<dbReference type="InterPro" id="IPR011598">
    <property type="entry name" value="bHLH_dom"/>
</dbReference>
<feature type="compositionally biased region" description="Acidic residues" evidence="5">
    <location>
        <begin position="527"/>
        <end position="537"/>
    </location>
</feature>
<evidence type="ECO:0000256" key="3">
    <source>
        <dbReference type="ARBA" id="ARBA00023163"/>
    </source>
</evidence>
<keyword evidence="8" id="KW-1185">Reference proteome</keyword>
<evidence type="ECO:0000256" key="2">
    <source>
        <dbReference type="ARBA" id="ARBA00023015"/>
    </source>
</evidence>
<dbReference type="InterPro" id="IPR051732">
    <property type="entry name" value="USF"/>
</dbReference>
<dbReference type="InterPro" id="IPR036638">
    <property type="entry name" value="HLH_DNA-bd_sf"/>
</dbReference>
<feature type="region of interest" description="Disordered" evidence="5">
    <location>
        <begin position="126"/>
        <end position="164"/>
    </location>
</feature>
<feature type="compositionally biased region" description="Polar residues" evidence="5">
    <location>
        <begin position="126"/>
        <end position="148"/>
    </location>
</feature>
<dbReference type="Gene3D" id="4.10.280.10">
    <property type="entry name" value="Helix-loop-helix DNA-binding domain"/>
    <property type="match status" value="1"/>
</dbReference>
<dbReference type="PROSITE" id="PS50888">
    <property type="entry name" value="BHLH"/>
    <property type="match status" value="1"/>
</dbReference>
<dbReference type="Proteomes" id="UP000800235">
    <property type="component" value="Unassembled WGS sequence"/>
</dbReference>
<evidence type="ECO:0000313" key="7">
    <source>
        <dbReference type="EMBL" id="KAF2428821.1"/>
    </source>
</evidence>